<dbReference type="Proteomes" id="UP000499080">
    <property type="component" value="Unassembled WGS sequence"/>
</dbReference>
<reference evidence="2 3" key="1">
    <citation type="journal article" date="2019" name="Sci. Rep.">
        <title>Orb-weaving spider Araneus ventricosus genome elucidates the spidroin gene catalogue.</title>
        <authorList>
            <person name="Kono N."/>
            <person name="Nakamura H."/>
            <person name="Ohtoshi R."/>
            <person name="Moran D.A.P."/>
            <person name="Shinohara A."/>
            <person name="Yoshida Y."/>
            <person name="Fujiwara M."/>
            <person name="Mori M."/>
            <person name="Tomita M."/>
            <person name="Arakawa K."/>
        </authorList>
    </citation>
    <scope>NUCLEOTIDE SEQUENCE [LARGE SCALE GENOMIC DNA]</scope>
</reference>
<evidence type="ECO:0000313" key="3">
    <source>
        <dbReference type="Proteomes" id="UP000499080"/>
    </source>
</evidence>
<accession>A0A4Y2BIE4</accession>
<sequence length="117" mass="13498">MHTSGSLTVSRKGGAKTESRTYRNEMRTREVISEDLGSRMYTDIEQALTDANMIHSVWLEMDFRTDVARVTKENHIRKLFRTQANLQPLCCTAYKNFLPNVVCKKVIDICSRCSCFE</sequence>
<name>A0A4Y2BIE4_ARAVE</name>
<comment type="caution">
    <text evidence="2">The sequence shown here is derived from an EMBL/GenBank/DDBJ whole genome shotgun (WGS) entry which is preliminary data.</text>
</comment>
<protein>
    <submittedName>
        <fullName evidence="2">Uncharacterized protein</fullName>
    </submittedName>
</protein>
<keyword evidence="3" id="KW-1185">Reference proteome</keyword>
<evidence type="ECO:0000313" key="2">
    <source>
        <dbReference type="EMBL" id="GBL91349.1"/>
    </source>
</evidence>
<evidence type="ECO:0000256" key="1">
    <source>
        <dbReference type="SAM" id="MobiDB-lite"/>
    </source>
</evidence>
<feature type="region of interest" description="Disordered" evidence="1">
    <location>
        <begin position="1"/>
        <end position="21"/>
    </location>
</feature>
<dbReference type="EMBL" id="BGPR01000078">
    <property type="protein sequence ID" value="GBL91349.1"/>
    <property type="molecule type" value="Genomic_DNA"/>
</dbReference>
<dbReference type="AlphaFoldDB" id="A0A4Y2BIE4"/>
<gene>
    <name evidence="2" type="ORF">AVEN_203499_1</name>
</gene>
<proteinExistence type="predicted"/>
<organism evidence="2 3">
    <name type="scientific">Araneus ventricosus</name>
    <name type="common">Orbweaver spider</name>
    <name type="synonym">Epeira ventricosa</name>
    <dbReference type="NCBI Taxonomy" id="182803"/>
    <lineage>
        <taxon>Eukaryota</taxon>
        <taxon>Metazoa</taxon>
        <taxon>Ecdysozoa</taxon>
        <taxon>Arthropoda</taxon>
        <taxon>Chelicerata</taxon>
        <taxon>Arachnida</taxon>
        <taxon>Araneae</taxon>
        <taxon>Araneomorphae</taxon>
        <taxon>Entelegynae</taxon>
        <taxon>Araneoidea</taxon>
        <taxon>Araneidae</taxon>
        <taxon>Araneus</taxon>
    </lineage>
</organism>